<keyword evidence="2" id="KW-1185">Reference proteome</keyword>
<organism evidence="1 2">
    <name type="scientific">Hypholoma sublateritium (strain FD-334 SS-4)</name>
    <dbReference type="NCBI Taxonomy" id="945553"/>
    <lineage>
        <taxon>Eukaryota</taxon>
        <taxon>Fungi</taxon>
        <taxon>Dikarya</taxon>
        <taxon>Basidiomycota</taxon>
        <taxon>Agaricomycotina</taxon>
        <taxon>Agaricomycetes</taxon>
        <taxon>Agaricomycetidae</taxon>
        <taxon>Agaricales</taxon>
        <taxon>Agaricineae</taxon>
        <taxon>Strophariaceae</taxon>
        <taxon>Hypholoma</taxon>
    </lineage>
</organism>
<sequence length="211" mass="22505">MKAEGCAHLSAFPPSTQLSGAAHPLLSPRRVVSSRRCLLPAAVGALCVGVVDSAARRRRHVLSGGESGTPKSAGQICRKFHFTDALPKPDPTNEPVSNISITMESETVALTSEQPSRLPSQFASALPGRYRSRRVARNVHYARTACVSYTGCIRCRASLCAPSRARENSIASVSAIPLSAIFSLHYTPPSPSPLPRPIFHTGNTRAHASRA</sequence>
<dbReference type="Proteomes" id="UP000054270">
    <property type="component" value="Unassembled WGS sequence"/>
</dbReference>
<reference evidence="2" key="1">
    <citation type="submission" date="2014-04" db="EMBL/GenBank/DDBJ databases">
        <title>Evolutionary Origins and Diversification of the Mycorrhizal Mutualists.</title>
        <authorList>
            <consortium name="DOE Joint Genome Institute"/>
            <consortium name="Mycorrhizal Genomics Consortium"/>
            <person name="Kohler A."/>
            <person name="Kuo A."/>
            <person name="Nagy L.G."/>
            <person name="Floudas D."/>
            <person name="Copeland A."/>
            <person name="Barry K.W."/>
            <person name="Cichocki N."/>
            <person name="Veneault-Fourrey C."/>
            <person name="LaButti K."/>
            <person name="Lindquist E.A."/>
            <person name="Lipzen A."/>
            <person name="Lundell T."/>
            <person name="Morin E."/>
            <person name="Murat C."/>
            <person name="Riley R."/>
            <person name="Ohm R."/>
            <person name="Sun H."/>
            <person name="Tunlid A."/>
            <person name="Henrissat B."/>
            <person name="Grigoriev I.V."/>
            <person name="Hibbett D.S."/>
            <person name="Martin F."/>
        </authorList>
    </citation>
    <scope>NUCLEOTIDE SEQUENCE [LARGE SCALE GENOMIC DNA]</scope>
    <source>
        <strain evidence="2">FD-334 SS-4</strain>
    </source>
</reference>
<name>A0A0D2N911_HYPSF</name>
<accession>A0A0D2N911</accession>
<evidence type="ECO:0000313" key="1">
    <source>
        <dbReference type="EMBL" id="KJA13161.1"/>
    </source>
</evidence>
<protein>
    <submittedName>
        <fullName evidence="1">Uncharacterized protein</fullName>
    </submittedName>
</protein>
<proteinExistence type="predicted"/>
<dbReference type="EMBL" id="KN817777">
    <property type="protein sequence ID" value="KJA13161.1"/>
    <property type="molecule type" value="Genomic_DNA"/>
</dbReference>
<evidence type="ECO:0000313" key="2">
    <source>
        <dbReference type="Proteomes" id="UP000054270"/>
    </source>
</evidence>
<dbReference type="AlphaFoldDB" id="A0A0D2N911"/>
<gene>
    <name evidence="1" type="ORF">HYPSUDRAFT_220948</name>
</gene>